<dbReference type="SUPFAM" id="SSF48350">
    <property type="entry name" value="GTPase activation domain, GAP"/>
    <property type="match status" value="1"/>
</dbReference>
<dbReference type="InterPro" id="IPR008936">
    <property type="entry name" value="Rho_GTPase_activation_prot"/>
</dbReference>
<dbReference type="Gene3D" id="1.10.555.10">
    <property type="entry name" value="Rho GTPase activation protein"/>
    <property type="match status" value="1"/>
</dbReference>
<evidence type="ECO:0000313" key="5">
    <source>
        <dbReference type="Proteomes" id="UP000828390"/>
    </source>
</evidence>
<dbReference type="AlphaFoldDB" id="A0A9D4ISR6"/>
<dbReference type="GO" id="GO:0007165">
    <property type="term" value="P:signal transduction"/>
    <property type="evidence" value="ECO:0007669"/>
    <property type="project" value="InterPro"/>
</dbReference>
<evidence type="ECO:0000259" key="3">
    <source>
        <dbReference type="PROSITE" id="PS50238"/>
    </source>
</evidence>
<dbReference type="EMBL" id="JAIWYP010000008">
    <property type="protein sequence ID" value="KAH3785285.1"/>
    <property type="molecule type" value="Genomic_DNA"/>
</dbReference>
<comment type="caution">
    <text evidence="4">The sequence shown here is derived from an EMBL/GenBank/DDBJ whole genome shotgun (WGS) entry which is preliminary data.</text>
</comment>
<feature type="compositionally biased region" description="Basic residues" evidence="2">
    <location>
        <begin position="64"/>
        <end position="77"/>
    </location>
</feature>
<dbReference type="GO" id="GO:0051056">
    <property type="term" value="P:regulation of small GTPase mediated signal transduction"/>
    <property type="evidence" value="ECO:0007669"/>
    <property type="project" value="TreeGrafter"/>
</dbReference>
<feature type="region of interest" description="Disordered" evidence="2">
    <location>
        <begin position="59"/>
        <end position="87"/>
    </location>
</feature>
<reference evidence="4" key="2">
    <citation type="submission" date="2020-11" db="EMBL/GenBank/DDBJ databases">
        <authorList>
            <person name="McCartney M.A."/>
            <person name="Auch B."/>
            <person name="Kono T."/>
            <person name="Mallez S."/>
            <person name="Becker A."/>
            <person name="Gohl D.M."/>
            <person name="Silverstein K.A.T."/>
            <person name="Koren S."/>
            <person name="Bechman K.B."/>
            <person name="Herman A."/>
            <person name="Abrahante J.E."/>
            <person name="Garbe J."/>
        </authorList>
    </citation>
    <scope>NUCLEOTIDE SEQUENCE</scope>
    <source>
        <strain evidence="4">Duluth1</strain>
        <tissue evidence="4">Whole animal</tissue>
    </source>
</reference>
<dbReference type="GO" id="GO:0005096">
    <property type="term" value="F:GTPase activator activity"/>
    <property type="evidence" value="ECO:0007669"/>
    <property type="project" value="UniProtKB-KW"/>
</dbReference>
<dbReference type="Proteomes" id="UP000828390">
    <property type="component" value="Unassembled WGS sequence"/>
</dbReference>
<dbReference type="PROSITE" id="PS50238">
    <property type="entry name" value="RHOGAP"/>
    <property type="match status" value="1"/>
</dbReference>
<keyword evidence="5" id="KW-1185">Reference proteome</keyword>
<evidence type="ECO:0000256" key="1">
    <source>
        <dbReference type="ARBA" id="ARBA00022468"/>
    </source>
</evidence>
<feature type="domain" description="Rho-GAP" evidence="3">
    <location>
        <begin position="84"/>
        <end position="278"/>
    </location>
</feature>
<dbReference type="PANTHER" id="PTHR14963:SF7">
    <property type="entry name" value="RHO GTPASE-ACTIVATING PROTEIN 19"/>
    <property type="match status" value="1"/>
</dbReference>
<dbReference type="PANTHER" id="PTHR14963">
    <property type="entry name" value="RHO GTPASE ACTIVATING PROTEIN 18,19-RELATED"/>
    <property type="match status" value="1"/>
</dbReference>
<gene>
    <name evidence="4" type="ORF">DPMN_163370</name>
</gene>
<sequence length="565" mass="62438">MSGGCDSRRGGQTDAEKNVNRLRNVMPEKLATFCKMHLSFLLELDGSKLEEIFMEQGTTDCNSNKRKPSTPFSKKKDRAVSSPAPLSKDLSDAMSRLISFLQQPDCLRTEGLFRKTGNVSRQRLLREWIAQGADDLHLGDGTFSPHDVATVLKQLLSEMPEPLLTQKHYEAHMQISEMSRNCLSDREKKRAHEKQVKALQLLVQLLPRENAALLESLLDLLNRAAKVVENKMSAGSLGVVFAPSLICPRKMVPEAMQAVAGTLSKAVAMMIENSAVMFAVPRELAADVANFWREMEDPNLDVFDGGKSCEDVTNIRKAKYGSSSAVNTVLTFAERKSPEEFDCSQDTQVALAQLYAHVQSMPESAKKKKLLKQFNRAGNMHNHTPKKGKHSRSRTFGESIKKHFSMLSKTSKSHEICDSKSGDELRLNLTKAISIDDTVANITYTMTPDNKLKPLLRHSPAVHVVDLGASPCNVKPRKRLSDENMDPQVGAAKSLYRPPTPCKTLFPNTPLSVARPVAMVSPITKTSEGAVPGVTKKAMLAPLTPCNRLPMMVITPSKSYIESVL</sequence>
<name>A0A9D4ISR6_DREPO</name>
<organism evidence="4 5">
    <name type="scientific">Dreissena polymorpha</name>
    <name type="common">Zebra mussel</name>
    <name type="synonym">Mytilus polymorpha</name>
    <dbReference type="NCBI Taxonomy" id="45954"/>
    <lineage>
        <taxon>Eukaryota</taxon>
        <taxon>Metazoa</taxon>
        <taxon>Spiralia</taxon>
        <taxon>Lophotrochozoa</taxon>
        <taxon>Mollusca</taxon>
        <taxon>Bivalvia</taxon>
        <taxon>Autobranchia</taxon>
        <taxon>Heteroconchia</taxon>
        <taxon>Euheterodonta</taxon>
        <taxon>Imparidentia</taxon>
        <taxon>Neoheterodontei</taxon>
        <taxon>Myida</taxon>
        <taxon>Dreissenoidea</taxon>
        <taxon>Dreissenidae</taxon>
        <taxon>Dreissena</taxon>
    </lineage>
</organism>
<dbReference type="Pfam" id="PF00620">
    <property type="entry name" value="RhoGAP"/>
    <property type="match status" value="1"/>
</dbReference>
<reference evidence="4" key="1">
    <citation type="journal article" date="2019" name="bioRxiv">
        <title>The Genome of the Zebra Mussel, Dreissena polymorpha: A Resource for Invasive Species Research.</title>
        <authorList>
            <person name="McCartney M.A."/>
            <person name="Auch B."/>
            <person name="Kono T."/>
            <person name="Mallez S."/>
            <person name="Zhang Y."/>
            <person name="Obille A."/>
            <person name="Becker A."/>
            <person name="Abrahante J.E."/>
            <person name="Garbe J."/>
            <person name="Badalamenti J.P."/>
            <person name="Herman A."/>
            <person name="Mangelson H."/>
            <person name="Liachko I."/>
            <person name="Sullivan S."/>
            <person name="Sone E.D."/>
            <person name="Koren S."/>
            <person name="Silverstein K.A.T."/>
            <person name="Beckman K.B."/>
            <person name="Gohl D.M."/>
        </authorList>
    </citation>
    <scope>NUCLEOTIDE SEQUENCE</scope>
    <source>
        <strain evidence="4">Duluth1</strain>
        <tissue evidence="4">Whole animal</tissue>
    </source>
</reference>
<feature type="region of interest" description="Disordered" evidence="2">
    <location>
        <begin position="1"/>
        <end position="20"/>
    </location>
</feature>
<proteinExistence type="predicted"/>
<dbReference type="SMART" id="SM00324">
    <property type="entry name" value="RhoGAP"/>
    <property type="match status" value="1"/>
</dbReference>
<evidence type="ECO:0000313" key="4">
    <source>
        <dbReference type="EMBL" id="KAH3785285.1"/>
    </source>
</evidence>
<feature type="compositionally biased region" description="Basic and acidic residues" evidence="2">
    <location>
        <begin position="1"/>
        <end position="19"/>
    </location>
</feature>
<dbReference type="InterPro" id="IPR000198">
    <property type="entry name" value="RhoGAP_dom"/>
</dbReference>
<evidence type="ECO:0000256" key="2">
    <source>
        <dbReference type="SAM" id="MobiDB-lite"/>
    </source>
</evidence>
<dbReference type="GO" id="GO:0005737">
    <property type="term" value="C:cytoplasm"/>
    <property type="evidence" value="ECO:0007669"/>
    <property type="project" value="TreeGrafter"/>
</dbReference>
<keyword evidence="1" id="KW-0343">GTPase activation</keyword>
<accession>A0A9D4ISR6</accession>
<protein>
    <recommendedName>
        <fullName evidence="3">Rho-GAP domain-containing protein</fullName>
    </recommendedName>
</protein>